<name>A0AAV4JF47_9GAST</name>
<feature type="compositionally biased region" description="Low complexity" evidence="1">
    <location>
        <begin position="58"/>
        <end position="75"/>
    </location>
</feature>
<keyword evidence="4" id="KW-1185">Reference proteome</keyword>
<sequence length="633" mass="71301">MATPPTSNTVTTLSDPETRKDAINKPNTETGQFSFYTVNKVSSVLSAVIPPETTINPTQSSSLESRTTSSTTQTTNSLASCLKSEKLRNTLILTGKIIAIIILSLLIIGLPIAGVLGICIAYATLSNGLIIGGLLSVLTLPLTITLLSMIIPKIMGNKKQSSGIQPNITSDTNKTLTENIYRNNNLEKSVLIKFIDEIQAHFDNEELRQQLTADKLFKITVALHNLNFLDDLEPYQKARNTLLQFLSTKTHLTHEILQVAQQRDKQAIETLQHGLHEEAPLSLEQLEQLSGLFSEACPLEEYGDTMTSLQSDLAEKLITEQIPWILENELDIPSPESDYDKSNDPSELMRVSGSRNKMTHIDSYQQTYLAATDPKSGKYYCPKIASIFSGEHTNDDITGICLHTQACIDKLHHIKMIMLLISKVYQYRSPTLQLSDEQRNNIQKCLEIYEQSRNELIKHYKTTTDYDDTAIPENPINLWALQPIARYLKRSWLVAHDLCPLNEHQKCAKDKDFDPTSEEDMFCPITYDSFENMAPDMECTDNIALLATTKQIVAVQSTIELIQKSDTTFRKNSHEPAECLPLTNWFYWPEECHLVDIIPVEIVIPLTQFAFQNILPQTPEICEFMTYPAIEVA</sequence>
<protein>
    <submittedName>
        <fullName evidence="3">Uncharacterized protein</fullName>
    </submittedName>
</protein>
<feature type="transmembrane region" description="Helical" evidence="2">
    <location>
        <begin position="97"/>
        <end position="123"/>
    </location>
</feature>
<proteinExistence type="predicted"/>
<dbReference type="Proteomes" id="UP000762676">
    <property type="component" value="Unassembled WGS sequence"/>
</dbReference>
<evidence type="ECO:0000313" key="4">
    <source>
        <dbReference type="Proteomes" id="UP000762676"/>
    </source>
</evidence>
<evidence type="ECO:0000256" key="2">
    <source>
        <dbReference type="SAM" id="Phobius"/>
    </source>
</evidence>
<evidence type="ECO:0000256" key="1">
    <source>
        <dbReference type="SAM" id="MobiDB-lite"/>
    </source>
</evidence>
<organism evidence="3 4">
    <name type="scientific">Elysia marginata</name>
    <dbReference type="NCBI Taxonomy" id="1093978"/>
    <lineage>
        <taxon>Eukaryota</taxon>
        <taxon>Metazoa</taxon>
        <taxon>Spiralia</taxon>
        <taxon>Lophotrochozoa</taxon>
        <taxon>Mollusca</taxon>
        <taxon>Gastropoda</taxon>
        <taxon>Heterobranchia</taxon>
        <taxon>Euthyneura</taxon>
        <taxon>Panpulmonata</taxon>
        <taxon>Sacoglossa</taxon>
        <taxon>Placobranchoidea</taxon>
        <taxon>Plakobranchidae</taxon>
        <taxon>Elysia</taxon>
    </lineage>
</organism>
<gene>
    <name evidence="3" type="ORF">ElyMa_006905000</name>
</gene>
<dbReference type="EMBL" id="BMAT01013805">
    <property type="protein sequence ID" value="GFS20664.1"/>
    <property type="molecule type" value="Genomic_DNA"/>
</dbReference>
<keyword evidence="2" id="KW-0812">Transmembrane</keyword>
<accession>A0AAV4JF47</accession>
<feature type="transmembrane region" description="Helical" evidence="2">
    <location>
        <begin position="129"/>
        <end position="151"/>
    </location>
</feature>
<keyword evidence="2" id="KW-0472">Membrane</keyword>
<feature type="region of interest" description="Disordered" evidence="1">
    <location>
        <begin position="1"/>
        <end position="26"/>
    </location>
</feature>
<feature type="region of interest" description="Disordered" evidence="1">
    <location>
        <begin position="55"/>
        <end position="75"/>
    </location>
</feature>
<keyword evidence="2" id="KW-1133">Transmembrane helix</keyword>
<dbReference type="AlphaFoldDB" id="A0AAV4JF47"/>
<feature type="compositionally biased region" description="Polar residues" evidence="1">
    <location>
        <begin position="1"/>
        <end position="15"/>
    </location>
</feature>
<comment type="caution">
    <text evidence="3">The sequence shown here is derived from an EMBL/GenBank/DDBJ whole genome shotgun (WGS) entry which is preliminary data.</text>
</comment>
<evidence type="ECO:0000313" key="3">
    <source>
        <dbReference type="EMBL" id="GFS20664.1"/>
    </source>
</evidence>
<reference evidence="3 4" key="1">
    <citation type="journal article" date="2021" name="Elife">
        <title>Chloroplast acquisition without the gene transfer in kleptoplastic sea slugs, Plakobranchus ocellatus.</title>
        <authorList>
            <person name="Maeda T."/>
            <person name="Takahashi S."/>
            <person name="Yoshida T."/>
            <person name="Shimamura S."/>
            <person name="Takaki Y."/>
            <person name="Nagai Y."/>
            <person name="Toyoda A."/>
            <person name="Suzuki Y."/>
            <person name="Arimoto A."/>
            <person name="Ishii H."/>
            <person name="Satoh N."/>
            <person name="Nishiyama T."/>
            <person name="Hasebe M."/>
            <person name="Maruyama T."/>
            <person name="Minagawa J."/>
            <person name="Obokata J."/>
            <person name="Shigenobu S."/>
        </authorList>
    </citation>
    <scope>NUCLEOTIDE SEQUENCE [LARGE SCALE GENOMIC DNA]</scope>
</reference>